<dbReference type="InterPro" id="IPR009467">
    <property type="entry name" value="Glycolipid-bd_prot_put"/>
</dbReference>
<dbReference type="Proteomes" id="UP001142372">
    <property type="component" value="Unassembled WGS sequence"/>
</dbReference>
<evidence type="ECO:0000313" key="2">
    <source>
        <dbReference type="Proteomes" id="UP001142372"/>
    </source>
</evidence>
<comment type="caution">
    <text evidence="1">The sequence shown here is derived from an EMBL/GenBank/DDBJ whole genome shotgun (WGS) entry which is preliminary data.</text>
</comment>
<sequence>MRGSVRHVEWIGDDDPERLEAATVTLAADRLDALGVSRTTDYVTNWSLETGEGWVTSRLDVAVSGRGWRRRLVLARDAHGRWTSDTGTSGHAVHQGVPLGEPGIADPLSLAGALDCDLALCPVTNTMPILRLGLLAAPTEERHLVMAWVALPSLEVVRSDQVYSSAAPYDPAAGHGVVRYQSATRDFTADLTVDADGLVIDYPQLARRIRARP</sequence>
<reference evidence="1" key="1">
    <citation type="journal article" date="2014" name="Int. J. Syst. Evol. Microbiol.">
        <title>Complete genome sequence of Corynebacterium casei LMG S-19264T (=DSM 44701T), isolated from a smear-ripened cheese.</title>
        <authorList>
            <consortium name="US DOE Joint Genome Institute (JGI-PGF)"/>
            <person name="Walter F."/>
            <person name="Albersmeier A."/>
            <person name="Kalinowski J."/>
            <person name="Ruckert C."/>
        </authorList>
    </citation>
    <scope>NUCLEOTIDE SEQUENCE</scope>
    <source>
        <strain evidence="1">VKM Ac-1401</strain>
    </source>
</reference>
<reference evidence="1" key="2">
    <citation type="submission" date="2023-01" db="EMBL/GenBank/DDBJ databases">
        <authorList>
            <person name="Sun Q."/>
            <person name="Evtushenko L."/>
        </authorList>
    </citation>
    <scope>NUCLEOTIDE SEQUENCE</scope>
    <source>
        <strain evidence="1">VKM Ac-1401</strain>
    </source>
</reference>
<dbReference type="AlphaFoldDB" id="A0A9W6H860"/>
<evidence type="ECO:0008006" key="3">
    <source>
        <dbReference type="Google" id="ProtNLM"/>
    </source>
</evidence>
<dbReference type="EMBL" id="BSEN01000005">
    <property type="protein sequence ID" value="GLJ75741.1"/>
    <property type="molecule type" value="Genomic_DNA"/>
</dbReference>
<proteinExistence type="predicted"/>
<name>A0A9W6H860_9MICO</name>
<organism evidence="1 2">
    <name type="scientific">Leifsonia poae</name>
    <dbReference type="NCBI Taxonomy" id="110933"/>
    <lineage>
        <taxon>Bacteria</taxon>
        <taxon>Bacillati</taxon>
        <taxon>Actinomycetota</taxon>
        <taxon>Actinomycetes</taxon>
        <taxon>Micrococcales</taxon>
        <taxon>Microbacteriaceae</taxon>
        <taxon>Leifsonia</taxon>
    </lineage>
</organism>
<dbReference type="SUPFAM" id="SSF159275">
    <property type="entry name" value="PA1994-like"/>
    <property type="match status" value="1"/>
</dbReference>
<accession>A0A9W6H860</accession>
<protein>
    <recommendedName>
        <fullName evidence="3">Glycolipid-binding domain-containing protein</fullName>
    </recommendedName>
</protein>
<keyword evidence="2" id="KW-1185">Reference proteome</keyword>
<dbReference type="Pfam" id="PF06475">
    <property type="entry name" value="Glycolipid_bind"/>
    <property type="match status" value="1"/>
</dbReference>
<evidence type="ECO:0000313" key="1">
    <source>
        <dbReference type="EMBL" id="GLJ75741.1"/>
    </source>
</evidence>
<gene>
    <name evidence="1" type="ORF">GCM10017584_13150</name>
</gene>